<keyword evidence="4" id="KW-1185">Reference proteome</keyword>
<feature type="region of interest" description="Disordered" evidence="1">
    <location>
        <begin position="96"/>
        <end position="132"/>
    </location>
</feature>
<evidence type="ECO:0000313" key="4">
    <source>
        <dbReference type="Proteomes" id="UP000324222"/>
    </source>
</evidence>
<evidence type="ECO:0000256" key="1">
    <source>
        <dbReference type="SAM" id="MobiDB-lite"/>
    </source>
</evidence>
<reference evidence="3 4" key="1">
    <citation type="submission" date="2019-05" db="EMBL/GenBank/DDBJ databases">
        <title>Another draft genome of Portunus trituberculatus and its Hox gene families provides insights of decapod evolution.</title>
        <authorList>
            <person name="Jeong J.-H."/>
            <person name="Song I."/>
            <person name="Kim S."/>
            <person name="Choi T."/>
            <person name="Kim D."/>
            <person name="Ryu S."/>
            <person name="Kim W."/>
        </authorList>
    </citation>
    <scope>NUCLEOTIDE SEQUENCE [LARGE SCALE GENOMIC DNA]</scope>
    <source>
        <tissue evidence="3">Muscle</tissue>
    </source>
</reference>
<feature type="compositionally biased region" description="Basic and acidic residues" evidence="1">
    <location>
        <begin position="101"/>
        <end position="132"/>
    </location>
</feature>
<name>A0A5B7K1L5_PORTR</name>
<accession>A0A5B7K1L5</accession>
<evidence type="ECO:0008006" key="5">
    <source>
        <dbReference type="Google" id="ProtNLM"/>
    </source>
</evidence>
<feature type="signal peptide" evidence="2">
    <location>
        <begin position="1"/>
        <end position="18"/>
    </location>
</feature>
<dbReference type="AlphaFoldDB" id="A0A5B7K1L5"/>
<protein>
    <recommendedName>
        <fullName evidence="5">Secreted protein</fullName>
    </recommendedName>
</protein>
<evidence type="ECO:0000256" key="2">
    <source>
        <dbReference type="SAM" id="SignalP"/>
    </source>
</evidence>
<dbReference type="Proteomes" id="UP000324222">
    <property type="component" value="Unassembled WGS sequence"/>
</dbReference>
<proteinExistence type="predicted"/>
<gene>
    <name evidence="3" type="ORF">E2C01_095989</name>
</gene>
<keyword evidence="2" id="KW-0732">Signal</keyword>
<organism evidence="3 4">
    <name type="scientific">Portunus trituberculatus</name>
    <name type="common">Swimming crab</name>
    <name type="synonym">Neptunus trituberculatus</name>
    <dbReference type="NCBI Taxonomy" id="210409"/>
    <lineage>
        <taxon>Eukaryota</taxon>
        <taxon>Metazoa</taxon>
        <taxon>Ecdysozoa</taxon>
        <taxon>Arthropoda</taxon>
        <taxon>Crustacea</taxon>
        <taxon>Multicrustacea</taxon>
        <taxon>Malacostraca</taxon>
        <taxon>Eumalacostraca</taxon>
        <taxon>Eucarida</taxon>
        <taxon>Decapoda</taxon>
        <taxon>Pleocyemata</taxon>
        <taxon>Brachyura</taxon>
        <taxon>Eubrachyura</taxon>
        <taxon>Portunoidea</taxon>
        <taxon>Portunidae</taxon>
        <taxon>Portuninae</taxon>
        <taxon>Portunus</taxon>
    </lineage>
</organism>
<sequence>MNSAVSSFGAALCQFTVASLPCACGRGCALLPLPRYMFCAARCCRRCYSDVPWRELLKPGCVPLIQWFVAQQLPERGKEGERKQYMARRVRREGNIAVKSDGGRGGEKRLYESQEGRRGREVGSREGGKEMV</sequence>
<feature type="chain" id="PRO_5022894078" description="Secreted protein" evidence="2">
    <location>
        <begin position="19"/>
        <end position="132"/>
    </location>
</feature>
<comment type="caution">
    <text evidence="3">The sequence shown here is derived from an EMBL/GenBank/DDBJ whole genome shotgun (WGS) entry which is preliminary data.</text>
</comment>
<evidence type="ECO:0000313" key="3">
    <source>
        <dbReference type="EMBL" id="MPD00514.1"/>
    </source>
</evidence>
<dbReference type="EMBL" id="VSRR010123269">
    <property type="protein sequence ID" value="MPD00514.1"/>
    <property type="molecule type" value="Genomic_DNA"/>
</dbReference>